<sequence>MSAITGVHPYADKFPMLPEAELAELSDSIHENGLRQPVVVTPDGLILDGRNRAKACEMAGIEPTTVEYGGDDLAEYVIDCNVTRRNMSTGARAMATALVLDADGRRKDGKWDGAKGRGIIRGSSSTNSESSWVKAITQCGVVIDWASDVVEQVASGALPLDRAYELAKERRDAVDAEHRAKAIEAQRKREATIREKEANDRMLGTLTKERSKYLEQVESGGMSIKAAHAAHLADTEKQRKRQREIEMGWRDTCTHIAEAIFKLQDGADYGAIFLREFYPHEADFVPQPLRLTRSRIQGAIDFLTTIQKGVTK</sequence>
<dbReference type="EMBL" id="JAAMOZ010000001">
    <property type="protein sequence ID" value="NIH58037.1"/>
    <property type="molecule type" value="Genomic_DNA"/>
</dbReference>
<gene>
    <name evidence="2" type="ORF">FB473_002682</name>
</gene>
<protein>
    <recommendedName>
        <fullName evidence="1">ParB-like N-terminal domain-containing protein</fullName>
    </recommendedName>
</protein>
<comment type="caution">
    <text evidence="2">The sequence shown here is derived from an EMBL/GenBank/DDBJ whole genome shotgun (WGS) entry which is preliminary data.</text>
</comment>
<evidence type="ECO:0000313" key="2">
    <source>
        <dbReference type="EMBL" id="NIH58037.1"/>
    </source>
</evidence>
<dbReference type="InterPro" id="IPR003115">
    <property type="entry name" value="ParB_N"/>
</dbReference>
<dbReference type="Gene3D" id="3.90.1530.30">
    <property type="match status" value="1"/>
</dbReference>
<evidence type="ECO:0000313" key="3">
    <source>
        <dbReference type="Proteomes" id="UP000749311"/>
    </source>
</evidence>
<proteinExistence type="predicted"/>
<dbReference type="RefSeq" id="WP_167168691.1">
    <property type="nucleotide sequence ID" value="NZ_BAAAOO010000007.1"/>
</dbReference>
<feature type="domain" description="ParB-like N-terminal" evidence="1">
    <location>
        <begin position="1"/>
        <end position="86"/>
    </location>
</feature>
<dbReference type="Proteomes" id="UP000749311">
    <property type="component" value="Unassembled WGS sequence"/>
</dbReference>
<accession>A0ABX0SI03</accession>
<keyword evidence="3" id="KW-1185">Reference proteome</keyword>
<evidence type="ECO:0000259" key="1">
    <source>
        <dbReference type="SMART" id="SM00470"/>
    </source>
</evidence>
<name>A0ABX0SI03_9ACTN</name>
<dbReference type="SUPFAM" id="SSF110849">
    <property type="entry name" value="ParB/Sulfiredoxin"/>
    <property type="match status" value="1"/>
</dbReference>
<dbReference type="InterPro" id="IPR036086">
    <property type="entry name" value="ParB/Sulfiredoxin_sf"/>
</dbReference>
<dbReference type="SMART" id="SM00470">
    <property type="entry name" value="ParB"/>
    <property type="match status" value="1"/>
</dbReference>
<reference evidence="2 3" key="1">
    <citation type="submission" date="2020-02" db="EMBL/GenBank/DDBJ databases">
        <title>Sequencing the genomes of 1000 actinobacteria strains.</title>
        <authorList>
            <person name="Klenk H.-P."/>
        </authorList>
    </citation>
    <scope>NUCLEOTIDE SEQUENCE [LARGE SCALE GENOMIC DNA]</scope>
    <source>
        <strain evidence="2 3">DSM 19609</strain>
    </source>
</reference>
<organism evidence="2 3">
    <name type="scientific">Brooklawnia cerclae</name>
    <dbReference type="NCBI Taxonomy" id="349934"/>
    <lineage>
        <taxon>Bacteria</taxon>
        <taxon>Bacillati</taxon>
        <taxon>Actinomycetota</taxon>
        <taxon>Actinomycetes</taxon>
        <taxon>Propionibacteriales</taxon>
        <taxon>Propionibacteriaceae</taxon>
        <taxon>Brooklawnia</taxon>
    </lineage>
</organism>